<protein>
    <submittedName>
        <fullName evidence="2">Flp pilus assembly protein CpaB</fullName>
    </submittedName>
</protein>
<organism evidence="2 3">
    <name type="scientific">Sinomonas terrae</name>
    <dbReference type="NCBI Taxonomy" id="2908838"/>
    <lineage>
        <taxon>Bacteria</taxon>
        <taxon>Bacillati</taxon>
        <taxon>Actinomycetota</taxon>
        <taxon>Actinomycetes</taxon>
        <taxon>Micrococcales</taxon>
        <taxon>Micrococcaceae</taxon>
        <taxon>Sinomonas</taxon>
    </lineage>
</organism>
<dbReference type="Proteomes" id="UP001202922">
    <property type="component" value="Unassembled WGS sequence"/>
</dbReference>
<evidence type="ECO:0000313" key="2">
    <source>
        <dbReference type="EMBL" id="MCH6469346.1"/>
    </source>
</evidence>
<comment type="caution">
    <text evidence="2">The sequence shown here is derived from an EMBL/GenBank/DDBJ whole genome shotgun (WGS) entry which is preliminary data.</text>
</comment>
<dbReference type="RefSeq" id="WP_241052213.1">
    <property type="nucleotide sequence ID" value="NZ_JAKZBV010000001.1"/>
</dbReference>
<reference evidence="2 3" key="1">
    <citation type="submission" date="2022-03" db="EMBL/GenBank/DDBJ databases">
        <title>Sinomonas sp. isolated from a soil.</title>
        <authorList>
            <person name="Han J."/>
            <person name="Kim D.-U."/>
        </authorList>
    </citation>
    <scope>NUCLEOTIDE SEQUENCE [LARGE SCALE GENOMIC DNA]</scope>
    <source>
        <strain evidence="2 3">5-5</strain>
    </source>
</reference>
<gene>
    <name evidence="2" type="primary">cpaB</name>
    <name evidence="2" type="ORF">L0M17_04970</name>
</gene>
<name>A0ABS9TYC4_9MICC</name>
<evidence type="ECO:0000259" key="1">
    <source>
        <dbReference type="SMART" id="SM00858"/>
    </source>
</evidence>
<dbReference type="EMBL" id="JAKZBV010000001">
    <property type="protein sequence ID" value="MCH6469346.1"/>
    <property type="molecule type" value="Genomic_DNA"/>
</dbReference>
<dbReference type="CDD" id="cd11614">
    <property type="entry name" value="SAF_CpaB_FlgA_like"/>
    <property type="match status" value="1"/>
</dbReference>
<dbReference type="NCBIfam" id="TIGR03177">
    <property type="entry name" value="pilus_cpaB"/>
    <property type="match status" value="1"/>
</dbReference>
<dbReference type="InterPro" id="IPR013974">
    <property type="entry name" value="SAF"/>
</dbReference>
<proteinExistence type="predicted"/>
<keyword evidence="3" id="KW-1185">Reference proteome</keyword>
<accession>A0ABS9TYC4</accession>
<dbReference type="SMART" id="SM00858">
    <property type="entry name" value="SAF"/>
    <property type="match status" value="1"/>
</dbReference>
<dbReference type="InterPro" id="IPR031571">
    <property type="entry name" value="RcpC_dom"/>
</dbReference>
<dbReference type="Pfam" id="PF16976">
    <property type="entry name" value="RcpC"/>
    <property type="match status" value="1"/>
</dbReference>
<sequence length="239" mass="24043">MKSRLVAGAAALVAAILGVVLVISYANGADARAQAGMQPTDVLVVTKAIPQGTAAANISGSVQLKSLPASAVAPTALHSLDGMSGKVVSAAMQPGEQVLSDHLADPSTLTAPGSVAVPAGLQQVSFTVNADRAVGGKLQAGDTVGVFLSFDHGALPSGGPESTALVYHSVLITSVQGVAQPVDNAKPATGTITLTVAVNDVEATKIVFAAQFGTIWLSKEQANLPQTTPSPIDRSKVYQ</sequence>
<dbReference type="InterPro" id="IPR017592">
    <property type="entry name" value="Pilus_assmbl_Flp-typ_CpaB"/>
</dbReference>
<feature type="domain" description="SAF" evidence="1">
    <location>
        <begin position="40"/>
        <end position="104"/>
    </location>
</feature>
<evidence type="ECO:0000313" key="3">
    <source>
        <dbReference type="Proteomes" id="UP001202922"/>
    </source>
</evidence>